<dbReference type="SUPFAM" id="SSF55347">
    <property type="entry name" value="Glyceraldehyde-3-phosphate dehydrogenase-like, C-terminal domain"/>
    <property type="match status" value="1"/>
</dbReference>
<evidence type="ECO:0000256" key="3">
    <source>
        <dbReference type="ARBA" id="ARBA00023027"/>
    </source>
</evidence>
<keyword evidence="7" id="KW-1185">Reference proteome</keyword>
<sequence>MSAVAEEPIRWGILATGWIAQMFTKDLVLTGRDVRAVGSRSLENAQAFAAEFGIPTAHGSYEELANDPEVDIVYVSTPHTFHAENAIMMLNAGKHVLVEKPFTLNGAEARAVVDLAASKGLLVLEAMWTRFLPHVARIREIIEGGTLGELRQFNADHRQKAPTDPGHRMNALELGGGALLDLGIYPISFAAHLFGTPESVQAAARFQAGGADSQVATIFHYADGQLATTISALDTLGPNVATIVGTDARIDIDAVWYTPTTFRVVNSAGDVVESFDEFVEGRGMQFQAFEAERLIRAGEIASPLLSPEESVSIMETMDEIRRQIGLVYPGE</sequence>
<organism evidence="6 7">
    <name type="scientific">Leifsonia tongyongensis</name>
    <dbReference type="NCBI Taxonomy" id="1268043"/>
    <lineage>
        <taxon>Bacteria</taxon>
        <taxon>Bacillati</taxon>
        <taxon>Actinomycetota</taxon>
        <taxon>Actinomycetes</taxon>
        <taxon>Micrococcales</taxon>
        <taxon>Microbacteriaceae</taxon>
        <taxon>Leifsonia</taxon>
    </lineage>
</organism>
<dbReference type="RefSeq" id="WP_163290387.1">
    <property type="nucleotide sequence ID" value="NZ_JAAGWY010000003.1"/>
</dbReference>
<name>A0A6L9Y0U8_9MICO</name>
<feature type="domain" description="Gfo/Idh/MocA-like oxidoreductase N-terminal" evidence="4">
    <location>
        <begin position="9"/>
        <end position="123"/>
    </location>
</feature>
<dbReference type="InterPro" id="IPR036291">
    <property type="entry name" value="NAD(P)-bd_dom_sf"/>
</dbReference>
<evidence type="ECO:0000259" key="4">
    <source>
        <dbReference type="Pfam" id="PF01408"/>
    </source>
</evidence>
<dbReference type="AlphaFoldDB" id="A0A6L9Y0U8"/>
<accession>A0A6L9Y0U8</accession>
<dbReference type="GO" id="GO:0000166">
    <property type="term" value="F:nucleotide binding"/>
    <property type="evidence" value="ECO:0007669"/>
    <property type="project" value="InterPro"/>
</dbReference>
<dbReference type="PANTHER" id="PTHR22604:SF105">
    <property type="entry name" value="TRANS-1,2-DIHYDROBENZENE-1,2-DIOL DEHYDROGENASE"/>
    <property type="match status" value="1"/>
</dbReference>
<dbReference type="InterPro" id="IPR055170">
    <property type="entry name" value="GFO_IDH_MocA-like_dom"/>
</dbReference>
<dbReference type="Gene3D" id="3.40.50.720">
    <property type="entry name" value="NAD(P)-binding Rossmann-like Domain"/>
    <property type="match status" value="1"/>
</dbReference>
<proteinExistence type="inferred from homology"/>
<dbReference type="GO" id="GO:0016491">
    <property type="term" value="F:oxidoreductase activity"/>
    <property type="evidence" value="ECO:0007669"/>
    <property type="project" value="UniProtKB-KW"/>
</dbReference>
<dbReference type="Gene3D" id="3.30.360.10">
    <property type="entry name" value="Dihydrodipicolinate Reductase, domain 2"/>
    <property type="match status" value="1"/>
</dbReference>
<evidence type="ECO:0000256" key="2">
    <source>
        <dbReference type="ARBA" id="ARBA00023002"/>
    </source>
</evidence>
<reference evidence="6 7" key="1">
    <citation type="journal article" date="2014" name="J. Microbiol.">
        <title>Diaminobutyricibacter tongyongensis gen. nov., sp. nov. and Homoserinibacter gongjuensis gen. nov., sp. nov. belong to the family Microbacteriaceae.</title>
        <authorList>
            <person name="Kim S.J."/>
            <person name="Ahn J.H."/>
            <person name="Weon H.Y."/>
            <person name="Hamada M."/>
            <person name="Suzuki K."/>
            <person name="Kwon S.W."/>
        </authorList>
    </citation>
    <scope>NUCLEOTIDE SEQUENCE [LARGE SCALE GENOMIC DNA]</scope>
    <source>
        <strain evidence="6 7">NBRC 108724</strain>
    </source>
</reference>
<dbReference type="InterPro" id="IPR000683">
    <property type="entry name" value="Gfo/Idh/MocA-like_OxRdtase_N"/>
</dbReference>
<feature type="domain" description="GFO/IDH/MocA-like oxidoreductase" evidence="5">
    <location>
        <begin position="136"/>
        <end position="250"/>
    </location>
</feature>
<comment type="similarity">
    <text evidence="1">Belongs to the Gfo/Idh/MocA family.</text>
</comment>
<dbReference type="Pfam" id="PF01408">
    <property type="entry name" value="GFO_IDH_MocA"/>
    <property type="match status" value="1"/>
</dbReference>
<evidence type="ECO:0000259" key="5">
    <source>
        <dbReference type="Pfam" id="PF22725"/>
    </source>
</evidence>
<comment type="caution">
    <text evidence="6">The sequence shown here is derived from an EMBL/GenBank/DDBJ whole genome shotgun (WGS) entry which is preliminary data.</text>
</comment>
<dbReference type="SUPFAM" id="SSF51735">
    <property type="entry name" value="NAD(P)-binding Rossmann-fold domains"/>
    <property type="match status" value="1"/>
</dbReference>
<evidence type="ECO:0000256" key="1">
    <source>
        <dbReference type="ARBA" id="ARBA00010928"/>
    </source>
</evidence>
<evidence type="ECO:0000313" key="6">
    <source>
        <dbReference type="EMBL" id="NEN06914.1"/>
    </source>
</evidence>
<dbReference type="Pfam" id="PF22725">
    <property type="entry name" value="GFO_IDH_MocA_C3"/>
    <property type="match status" value="1"/>
</dbReference>
<dbReference type="PANTHER" id="PTHR22604">
    <property type="entry name" value="OXIDOREDUCTASES"/>
    <property type="match status" value="1"/>
</dbReference>
<evidence type="ECO:0000313" key="7">
    <source>
        <dbReference type="Proteomes" id="UP000474967"/>
    </source>
</evidence>
<protein>
    <submittedName>
        <fullName evidence="6">Gfo/Idh/MocA family oxidoreductase</fullName>
    </submittedName>
</protein>
<dbReference type="EMBL" id="JAAGWY010000003">
    <property type="protein sequence ID" value="NEN06914.1"/>
    <property type="molecule type" value="Genomic_DNA"/>
</dbReference>
<keyword evidence="3" id="KW-0520">NAD</keyword>
<gene>
    <name evidence="6" type="ORF">G3T36_13705</name>
</gene>
<dbReference type="Proteomes" id="UP000474967">
    <property type="component" value="Unassembled WGS sequence"/>
</dbReference>
<keyword evidence="2" id="KW-0560">Oxidoreductase</keyword>
<dbReference type="InterPro" id="IPR050984">
    <property type="entry name" value="Gfo/Idh/MocA_domain"/>
</dbReference>